<name>A0AAN7VTJ7_9COLE</name>
<organism evidence="3 4">
    <name type="scientific">Pyrocoelia pectoralis</name>
    <dbReference type="NCBI Taxonomy" id="417401"/>
    <lineage>
        <taxon>Eukaryota</taxon>
        <taxon>Metazoa</taxon>
        <taxon>Ecdysozoa</taxon>
        <taxon>Arthropoda</taxon>
        <taxon>Hexapoda</taxon>
        <taxon>Insecta</taxon>
        <taxon>Pterygota</taxon>
        <taxon>Neoptera</taxon>
        <taxon>Endopterygota</taxon>
        <taxon>Coleoptera</taxon>
        <taxon>Polyphaga</taxon>
        <taxon>Elateriformia</taxon>
        <taxon>Elateroidea</taxon>
        <taxon>Lampyridae</taxon>
        <taxon>Lampyrinae</taxon>
        <taxon>Pyrocoelia</taxon>
    </lineage>
</organism>
<dbReference type="InterPro" id="IPR031311">
    <property type="entry name" value="CHIT_BIND_RR_consensus"/>
</dbReference>
<dbReference type="InterPro" id="IPR051217">
    <property type="entry name" value="Insect_Cuticle_Struc_Prot"/>
</dbReference>
<gene>
    <name evidence="3" type="ORF">RI129_000543</name>
</gene>
<dbReference type="PRINTS" id="PR00947">
    <property type="entry name" value="CUTICLE"/>
</dbReference>
<dbReference type="Proteomes" id="UP001329430">
    <property type="component" value="Chromosome 1"/>
</dbReference>
<comment type="caution">
    <text evidence="3">The sequence shown here is derived from an EMBL/GenBank/DDBJ whole genome shotgun (WGS) entry which is preliminary data.</text>
</comment>
<dbReference type="Pfam" id="PF00379">
    <property type="entry name" value="Chitin_bind_4"/>
    <property type="match status" value="1"/>
</dbReference>
<sequence length="67" mass="7372">VHEPNYSFGYDVRDPNTGDFKNQFETRKGDVVQGRYSLIEADGSQRTVNYAADALSGFNAVVSKTAP</sequence>
<feature type="non-terminal residue" evidence="3">
    <location>
        <position position="1"/>
    </location>
</feature>
<dbReference type="AlphaFoldDB" id="A0AAN7VTJ7"/>
<evidence type="ECO:0000256" key="2">
    <source>
        <dbReference type="PROSITE-ProRule" id="PRU00497"/>
    </source>
</evidence>
<reference evidence="3 4" key="1">
    <citation type="journal article" date="2024" name="Insects">
        <title>An Improved Chromosome-Level Genome Assembly of the Firefly Pyrocoelia pectoralis.</title>
        <authorList>
            <person name="Fu X."/>
            <person name="Meyer-Rochow V.B."/>
            <person name="Ballantyne L."/>
            <person name="Zhu X."/>
        </authorList>
    </citation>
    <scope>NUCLEOTIDE SEQUENCE [LARGE SCALE GENOMIC DNA]</scope>
    <source>
        <strain evidence="3">XCY_ONT2</strain>
    </source>
</reference>
<dbReference type="InterPro" id="IPR000618">
    <property type="entry name" value="Insect_cuticle"/>
</dbReference>
<dbReference type="GO" id="GO:0031012">
    <property type="term" value="C:extracellular matrix"/>
    <property type="evidence" value="ECO:0007669"/>
    <property type="project" value="TreeGrafter"/>
</dbReference>
<keyword evidence="4" id="KW-1185">Reference proteome</keyword>
<evidence type="ECO:0008006" key="5">
    <source>
        <dbReference type="Google" id="ProtNLM"/>
    </source>
</evidence>
<dbReference type="GO" id="GO:0005615">
    <property type="term" value="C:extracellular space"/>
    <property type="evidence" value="ECO:0007669"/>
    <property type="project" value="TreeGrafter"/>
</dbReference>
<proteinExistence type="predicted"/>
<accession>A0AAN7VTJ7</accession>
<keyword evidence="1 2" id="KW-0193">Cuticle</keyword>
<dbReference type="PANTHER" id="PTHR12236">
    <property type="entry name" value="STRUCTURAL CONTITUENT OF CUTICLE"/>
    <property type="match status" value="1"/>
</dbReference>
<dbReference type="GO" id="GO:0042302">
    <property type="term" value="F:structural constituent of cuticle"/>
    <property type="evidence" value="ECO:0007669"/>
    <property type="project" value="UniProtKB-UniRule"/>
</dbReference>
<evidence type="ECO:0000256" key="1">
    <source>
        <dbReference type="ARBA" id="ARBA00022460"/>
    </source>
</evidence>
<evidence type="ECO:0000313" key="3">
    <source>
        <dbReference type="EMBL" id="KAK5649514.1"/>
    </source>
</evidence>
<evidence type="ECO:0000313" key="4">
    <source>
        <dbReference type="Proteomes" id="UP001329430"/>
    </source>
</evidence>
<dbReference type="EMBL" id="JAVRBK010000001">
    <property type="protein sequence ID" value="KAK5649514.1"/>
    <property type="molecule type" value="Genomic_DNA"/>
</dbReference>
<protein>
    <recommendedName>
        <fullName evidence="5">Cuticle protein</fullName>
    </recommendedName>
</protein>
<feature type="non-terminal residue" evidence="3">
    <location>
        <position position="67"/>
    </location>
</feature>
<dbReference type="PANTHER" id="PTHR12236:SF95">
    <property type="entry name" value="CUTICULAR PROTEIN 76BD, ISOFORM C-RELATED"/>
    <property type="match status" value="1"/>
</dbReference>
<dbReference type="PROSITE" id="PS51155">
    <property type="entry name" value="CHIT_BIND_RR_2"/>
    <property type="match status" value="1"/>
</dbReference>
<dbReference type="PROSITE" id="PS00233">
    <property type="entry name" value="CHIT_BIND_RR_1"/>
    <property type="match status" value="1"/>
</dbReference>